<dbReference type="GO" id="GO:0006511">
    <property type="term" value="P:ubiquitin-dependent protein catabolic process"/>
    <property type="evidence" value="ECO:0007669"/>
    <property type="project" value="InterPro"/>
</dbReference>
<accession>W9SF17</accession>
<organism evidence="7 8">
    <name type="scientific">Morus notabilis</name>
    <dbReference type="NCBI Taxonomy" id="981085"/>
    <lineage>
        <taxon>Eukaryota</taxon>
        <taxon>Viridiplantae</taxon>
        <taxon>Streptophyta</taxon>
        <taxon>Embryophyta</taxon>
        <taxon>Tracheophyta</taxon>
        <taxon>Spermatophyta</taxon>
        <taxon>Magnoliopsida</taxon>
        <taxon>eudicotyledons</taxon>
        <taxon>Gunneridae</taxon>
        <taxon>Pentapetalae</taxon>
        <taxon>rosids</taxon>
        <taxon>fabids</taxon>
        <taxon>Rosales</taxon>
        <taxon>Moraceae</taxon>
        <taxon>Moreae</taxon>
        <taxon>Morus</taxon>
    </lineage>
</organism>
<comment type="similarity">
    <text evidence="2 4">Belongs to the SKP1 family.</text>
</comment>
<dbReference type="KEGG" id="mnt:21391849"/>
<reference evidence="8" key="1">
    <citation type="submission" date="2013-01" db="EMBL/GenBank/DDBJ databases">
        <title>Draft Genome Sequence of a Mulberry Tree, Morus notabilis C.K. Schneid.</title>
        <authorList>
            <person name="He N."/>
            <person name="Zhao S."/>
        </authorList>
    </citation>
    <scope>NUCLEOTIDE SEQUENCE</scope>
</reference>
<evidence type="ECO:0000256" key="1">
    <source>
        <dbReference type="ARBA" id="ARBA00004906"/>
    </source>
</evidence>
<proteinExistence type="inferred from homology"/>
<evidence type="ECO:0000256" key="3">
    <source>
        <dbReference type="ARBA" id="ARBA00022786"/>
    </source>
</evidence>
<dbReference type="Pfam" id="PF03931">
    <property type="entry name" value="Skp1_POZ"/>
    <property type="match status" value="1"/>
</dbReference>
<evidence type="ECO:0000259" key="5">
    <source>
        <dbReference type="Pfam" id="PF01466"/>
    </source>
</evidence>
<dbReference type="eggNOG" id="KOG1724">
    <property type="taxonomic scope" value="Eukaryota"/>
</dbReference>
<dbReference type="SUPFAM" id="SSF54695">
    <property type="entry name" value="POZ domain"/>
    <property type="match status" value="1"/>
</dbReference>
<keyword evidence="3 4" id="KW-0833">Ubl conjugation pathway</keyword>
<dbReference type="InterPro" id="IPR016897">
    <property type="entry name" value="SKP1"/>
</dbReference>
<keyword evidence="8" id="KW-1185">Reference proteome</keyword>
<dbReference type="PANTHER" id="PTHR11165">
    <property type="entry name" value="SKP1"/>
    <property type="match status" value="1"/>
</dbReference>
<evidence type="ECO:0000313" key="7">
    <source>
        <dbReference type="EMBL" id="EXC30154.1"/>
    </source>
</evidence>
<dbReference type="InterPro" id="IPR036296">
    <property type="entry name" value="SKP1-like_dim_sf"/>
</dbReference>
<comment type="subunit">
    <text evidence="4">Part of a SCF (SKP1-cullin-F-box) protein ligase complex.</text>
</comment>
<evidence type="ECO:0000313" key="8">
    <source>
        <dbReference type="Proteomes" id="UP000030645"/>
    </source>
</evidence>
<comment type="function">
    <text evidence="4">Involved in ubiquitination and subsequent proteasomal degradation of target proteins. Together with CUL1, RBX1 and a F-box protein, it forms a SCF E3 ubiquitin ligase complex. The functional specificity of this complex depends on the type of F-box protein. In the SCF complex, it serves as an adapter that links the F-box protein to CUL1.</text>
</comment>
<dbReference type="InterPro" id="IPR011333">
    <property type="entry name" value="SKP1/BTB/POZ_sf"/>
</dbReference>
<dbReference type="SUPFAM" id="SSF81382">
    <property type="entry name" value="Skp1 dimerisation domain-like"/>
    <property type="match status" value="1"/>
</dbReference>
<dbReference type="InterPro" id="IPR016073">
    <property type="entry name" value="Skp1_comp_POZ"/>
</dbReference>
<dbReference type="OrthoDB" id="7827685at2759"/>
<dbReference type="InterPro" id="IPR001232">
    <property type="entry name" value="SKP1-like"/>
</dbReference>
<dbReference type="GO" id="GO:0016567">
    <property type="term" value="P:protein ubiquitination"/>
    <property type="evidence" value="ECO:0007669"/>
    <property type="project" value="UniProtKB-UniRule"/>
</dbReference>
<evidence type="ECO:0000256" key="2">
    <source>
        <dbReference type="ARBA" id="ARBA00009993"/>
    </source>
</evidence>
<dbReference type="Gene3D" id="3.30.710.10">
    <property type="entry name" value="Potassium Channel Kv1.1, Chain A"/>
    <property type="match status" value="1"/>
</dbReference>
<dbReference type="STRING" id="981085.W9SF17"/>
<gene>
    <name evidence="7" type="ORF">L484_008484</name>
</gene>
<evidence type="ECO:0000256" key="4">
    <source>
        <dbReference type="PIRNR" id="PIRNR028729"/>
    </source>
</evidence>
<dbReference type="InterPro" id="IPR016072">
    <property type="entry name" value="Skp1_comp_dimer"/>
</dbReference>
<name>W9SF17_9ROSA</name>
<dbReference type="Proteomes" id="UP000030645">
    <property type="component" value="Unassembled WGS sequence"/>
</dbReference>
<feature type="domain" description="SKP1 component dimerisation" evidence="5">
    <location>
        <begin position="106"/>
        <end position="152"/>
    </location>
</feature>
<dbReference type="UniPathway" id="UPA00143"/>
<sequence length="154" mass="17364">MSSSSSSRILTLKTSDGETFHVDEGAATKLGFFKNMVEDGCADSAITVPLVDNRTMATMLEWCKKHADGTATSDELKAWDAELVKDMDQAVLYRLLMAADYLNGTELVELLTQKVADMIKGNKAEQIREIFRIKNDFSPEQEEEIRRKNAWAFY</sequence>
<dbReference type="GO" id="GO:0009867">
    <property type="term" value="P:jasmonic acid mediated signaling pathway"/>
    <property type="evidence" value="ECO:0007669"/>
    <property type="project" value="UniProtKB-ARBA"/>
</dbReference>
<dbReference type="EMBL" id="KE346199">
    <property type="protein sequence ID" value="EXC30154.1"/>
    <property type="molecule type" value="Genomic_DNA"/>
</dbReference>
<dbReference type="Pfam" id="PF01466">
    <property type="entry name" value="Skp1"/>
    <property type="match status" value="1"/>
</dbReference>
<feature type="domain" description="SKP1 component POZ" evidence="6">
    <location>
        <begin position="10"/>
        <end position="67"/>
    </location>
</feature>
<dbReference type="AlphaFoldDB" id="W9SF17"/>
<dbReference type="SMART" id="SM00512">
    <property type="entry name" value="Skp1"/>
    <property type="match status" value="1"/>
</dbReference>
<comment type="pathway">
    <text evidence="1 4">Protein modification; protein ubiquitination.</text>
</comment>
<evidence type="ECO:0000259" key="6">
    <source>
        <dbReference type="Pfam" id="PF03931"/>
    </source>
</evidence>
<dbReference type="PIRSF" id="PIRSF028729">
    <property type="entry name" value="E3_ubiquit_lig_SCF_Skp"/>
    <property type="match status" value="1"/>
</dbReference>
<protein>
    <recommendedName>
        <fullName evidence="4">SKP1-like protein</fullName>
    </recommendedName>
</protein>